<gene>
    <name evidence="1" type="ORF">LshimejAT787_0602180</name>
</gene>
<name>A0A9P3UQB6_LYOSH</name>
<accession>A0A9P3UQB6</accession>
<reference evidence="1" key="1">
    <citation type="submission" date="2022-07" db="EMBL/GenBank/DDBJ databases">
        <title>The genome of Lyophyllum shimeji provides insight into the initial evolution of ectomycorrhizal fungal genome.</title>
        <authorList>
            <person name="Kobayashi Y."/>
            <person name="Shibata T."/>
            <person name="Hirakawa H."/>
            <person name="Shigenobu S."/>
            <person name="Nishiyama T."/>
            <person name="Yamada A."/>
            <person name="Hasebe M."/>
            <person name="Kawaguchi M."/>
        </authorList>
    </citation>
    <scope>NUCLEOTIDE SEQUENCE</scope>
    <source>
        <strain evidence="1">AT787</strain>
    </source>
</reference>
<organism evidence="1 2">
    <name type="scientific">Lyophyllum shimeji</name>
    <name type="common">Hon-shimeji</name>
    <name type="synonym">Tricholoma shimeji</name>
    <dbReference type="NCBI Taxonomy" id="47721"/>
    <lineage>
        <taxon>Eukaryota</taxon>
        <taxon>Fungi</taxon>
        <taxon>Dikarya</taxon>
        <taxon>Basidiomycota</taxon>
        <taxon>Agaricomycotina</taxon>
        <taxon>Agaricomycetes</taxon>
        <taxon>Agaricomycetidae</taxon>
        <taxon>Agaricales</taxon>
        <taxon>Tricholomatineae</taxon>
        <taxon>Lyophyllaceae</taxon>
        <taxon>Lyophyllum</taxon>
    </lineage>
</organism>
<keyword evidence="2" id="KW-1185">Reference proteome</keyword>
<sequence>MPSIRKLELEHRQWRERDAEEAVLPVLQLLKGSTSLEEVTFDTRAAIGYLPSHLIVTNLIKLFTSPTIHTISIYGTLFPLAILGFVPNLKHLYVRDRQRYYGMNLEIQFSDLRTAMAMDRMIPMQLDTLRTENVLIQQLLRCVSDGRDGLLGVTRLRDLVIHEEMSPYVWDLVALAASETLEVLELNHSLRFFYTEPLRDSLTSLQGLKRLTFNVGTGRAYQAIPEDVLLILEAVCDTACPTLEELNMVITFTLQQFTINVATLGFLLTHLGTHPSLDGFASKARFPNLCRLNIYAFSQESIEDDSGALDLSQDSPLLTASGMVYAKTKCVSLTENHLGGEKLVLAVLDKWRGMRLSVNCHQVNLSETSQQIDLFRRDIVTALIPSAAAATEQTQPADLSQASPLLTASRMLHAQTKHVFLTENHLASDFSNGCTRTIESKDVPHTWR</sequence>
<dbReference type="EMBL" id="BRPK01000006">
    <property type="protein sequence ID" value="GLB39056.1"/>
    <property type="molecule type" value="Genomic_DNA"/>
</dbReference>
<dbReference type="Proteomes" id="UP001063166">
    <property type="component" value="Unassembled WGS sequence"/>
</dbReference>
<evidence type="ECO:0000313" key="2">
    <source>
        <dbReference type="Proteomes" id="UP001063166"/>
    </source>
</evidence>
<dbReference type="AlphaFoldDB" id="A0A9P3UQB6"/>
<evidence type="ECO:0000313" key="1">
    <source>
        <dbReference type="EMBL" id="GLB39056.1"/>
    </source>
</evidence>
<proteinExistence type="predicted"/>
<protein>
    <submittedName>
        <fullName evidence="1">Uncharacterized protein</fullName>
    </submittedName>
</protein>
<comment type="caution">
    <text evidence="1">The sequence shown here is derived from an EMBL/GenBank/DDBJ whole genome shotgun (WGS) entry which is preliminary data.</text>
</comment>